<protein>
    <recommendedName>
        <fullName evidence="1">D-isomer specific 2-hydroxyacid dehydrogenase catalytic domain-containing protein</fullName>
    </recommendedName>
</protein>
<gene>
    <name evidence="2" type="ORF">SLEP1_g8753</name>
</gene>
<accession>A0AAV5I8M3</accession>
<sequence>MASGKEALILIAGLGALTDGVTNWYSSWCKGKIALLDGYSVLLLMVFSGGGDGDCFSVSVMLMRCGREILNPNTLYPAFTVANQENQQPISEEERPLILAHRISTFKLSRQPTFEERLLDHPFDSLEQTQSFLSRHAASIRVVINVGRTPISAEFLHLLPRLELIVSTSSGLDRIDLPECRCWFVCGGLWPVKKDYAPGFKDLLGWPSR</sequence>
<comment type="caution">
    <text evidence="2">The sequence shown here is derived from an EMBL/GenBank/DDBJ whole genome shotgun (WGS) entry which is preliminary data.</text>
</comment>
<evidence type="ECO:0000259" key="1">
    <source>
        <dbReference type="Pfam" id="PF00389"/>
    </source>
</evidence>
<dbReference type="SUPFAM" id="SSF52283">
    <property type="entry name" value="Formate/glycerate dehydrogenase catalytic domain-like"/>
    <property type="match status" value="1"/>
</dbReference>
<dbReference type="InterPro" id="IPR006139">
    <property type="entry name" value="D-isomer_2_OHA_DH_cat_dom"/>
</dbReference>
<dbReference type="Pfam" id="PF00389">
    <property type="entry name" value="2-Hacid_dh"/>
    <property type="match status" value="1"/>
</dbReference>
<dbReference type="EMBL" id="BPVZ01000009">
    <property type="protein sequence ID" value="GKU95390.1"/>
    <property type="molecule type" value="Genomic_DNA"/>
</dbReference>
<proteinExistence type="predicted"/>
<dbReference type="Gene3D" id="3.40.50.720">
    <property type="entry name" value="NAD(P)-binding Rossmann-like Domain"/>
    <property type="match status" value="1"/>
</dbReference>
<reference evidence="2 3" key="1">
    <citation type="journal article" date="2021" name="Commun. Biol.">
        <title>The genome of Shorea leprosula (Dipterocarpaceae) highlights the ecological relevance of drought in aseasonal tropical rainforests.</title>
        <authorList>
            <person name="Ng K.K.S."/>
            <person name="Kobayashi M.J."/>
            <person name="Fawcett J.A."/>
            <person name="Hatakeyama M."/>
            <person name="Paape T."/>
            <person name="Ng C.H."/>
            <person name="Ang C.C."/>
            <person name="Tnah L.H."/>
            <person name="Lee C.T."/>
            <person name="Nishiyama T."/>
            <person name="Sese J."/>
            <person name="O'Brien M.J."/>
            <person name="Copetti D."/>
            <person name="Mohd Noor M.I."/>
            <person name="Ong R.C."/>
            <person name="Putra M."/>
            <person name="Sireger I.Z."/>
            <person name="Indrioko S."/>
            <person name="Kosugi Y."/>
            <person name="Izuno A."/>
            <person name="Isagi Y."/>
            <person name="Lee S.L."/>
            <person name="Shimizu K.K."/>
        </authorList>
    </citation>
    <scope>NUCLEOTIDE SEQUENCE [LARGE SCALE GENOMIC DNA]</scope>
    <source>
        <strain evidence="2">214</strain>
    </source>
</reference>
<name>A0AAV5I8M3_9ROSI</name>
<dbReference type="AlphaFoldDB" id="A0AAV5I8M3"/>
<evidence type="ECO:0000313" key="2">
    <source>
        <dbReference type="EMBL" id="GKU95390.1"/>
    </source>
</evidence>
<dbReference type="Proteomes" id="UP001054252">
    <property type="component" value="Unassembled WGS sequence"/>
</dbReference>
<dbReference type="GO" id="GO:0016616">
    <property type="term" value="F:oxidoreductase activity, acting on the CH-OH group of donors, NAD or NADP as acceptor"/>
    <property type="evidence" value="ECO:0007669"/>
    <property type="project" value="InterPro"/>
</dbReference>
<dbReference type="GO" id="GO:0051287">
    <property type="term" value="F:NAD binding"/>
    <property type="evidence" value="ECO:0007669"/>
    <property type="project" value="InterPro"/>
</dbReference>
<feature type="domain" description="D-isomer specific 2-hydroxyacid dehydrogenase catalytic" evidence="1">
    <location>
        <begin position="120"/>
        <end position="180"/>
    </location>
</feature>
<evidence type="ECO:0000313" key="3">
    <source>
        <dbReference type="Proteomes" id="UP001054252"/>
    </source>
</evidence>
<keyword evidence="3" id="KW-1185">Reference proteome</keyword>
<organism evidence="2 3">
    <name type="scientific">Rubroshorea leprosula</name>
    <dbReference type="NCBI Taxonomy" id="152421"/>
    <lineage>
        <taxon>Eukaryota</taxon>
        <taxon>Viridiplantae</taxon>
        <taxon>Streptophyta</taxon>
        <taxon>Embryophyta</taxon>
        <taxon>Tracheophyta</taxon>
        <taxon>Spermatophyta</taxon>
        <taxon>Magnoliopsida</taxon>
        <taxon>eudicotyledons</taxon>
        <taxon>Gunneridae</taxon>
        <taxon>Pentapetalae</taxon>
        <taxon>rosids</taxon>
        <taxon>malvids</taxon>
        <taxon>Malvales</taxon>
        <taxon>Dipterocarpaceae</taxon>
        <taxon>Rubroshorea</taxon>
    </lineage>
</organism>